<feature type="signal peptide" evidence="1">
    <location>
        <begin position="1"/>
        <end position="20"/>
    </location>
</feature>
<dbReference type="Proteomes" id="UP000316270">
    <property type="component" value="Chromosome 17"/>
</dbReference>
<evidence type="ECO:0000313" key="3">
    <source>
        <dbReference type="Proteomes" id="UP000316270"/>
    </source>
</evidence>
<evidence type="ECO:0000256" key="1">
    <source>
        <dbReference type="SAM" id="SignalP"/>
    </source>
</evidence>
<proteinExistence type="predicted"/>
<accession>A0A517LP71</accession>
<keyword evidence="1" id="KW-0732">Signal</keyword>
<evidence type="ECO:0000313" key="2">
    <source>
        <dbReference type="EMBL" id="QDS77444.1"/>
    </source>
</evidence>
<reference evidence="2 3" key="1">
    <citation type="submission" date="2019-07" db="EMBL/GenBank/DDBJ databases">
        <title>Finished genome of Venturia effusa.</title>
        <authorList>
            <person name="Young C.A."/>
            <person name="Cox M.P."/>
            <person name="Ganley A.R.D."/>
            <person name="David W.J."/>
        </authorList>
    </citation>
    <scope>NUCLEOTIDE SEQUENCE [LARGE SCALE GENOMIC DNA]</scope>
    <source>
        <strain evidence="3">albino</strain>
    </source>
</reference>
<gene>
    <name evidence="2" type="ORF">FKW77_006825</name>
</gene>
<keyword evidence="3" id="KW-1185">Reference proteome</keyword>
<dbReference type="EMBL" id="CP042201">
    <property type="protein sequence ID" value="QDS77444.1"/>
    <property type="molecule type" value="Genomic_DNA"/>
</dbReference>
<organism evidence="2 3">
    <name type="scientific">Venturia effusa</name>
    <dbReference type="NCBI Taxonomy" id="50376"/>
    <lineage>
        <taxon>Eukaryota</taxon>
        <taxon>Fungi</taxon>
        <taxon>Dikarya</taxon>
        <taxon>Ascomycota</taxon>
        <taxon>Pezizomycotina</taxon>
        <taxon>Dothideomycetes</taxon>
        <taxon>Pleosporomycetidae</taxon>
        <taxon>Venturiales</taxon>
        <taxon>Venturiaceae</taxon>
        <taxon>Venturia</taxon>
    </lineage>
</organism>
<protein>
    <submittedName>
        <fullName evidence="2">Uncharacterized protein</fullName>
    </submittedName>
</protein>
<feature type="chain" id="PRO_5022085912" evidence="1">
    <location>
        <begin position="21"/>
        <end position="182"/>
    </location>
</feature>
<name>A0A517LP71_9PEZI</name>
<sequence>MKLLRFAQIVLVVIANTAVASEVAASSSELSNEKLNKTSTANIYVVGSTLSESYKCEKSRVDFWDTVHAKDAMVRQMPEHFEIPHGLNFPWSPIKSGKSVAFVCTRGAFNTVSRESVHSAFGFLDEHCGKGVSGHYSWDYAFTIGRAALGEKVCGQTANFPGDGCPANDPNRCAETGKKPPG</sequence>
<dbReference type="AlphaFoldDB" id="A0A517LP71"/>